<feature type="domain" description="Helix-turn-helix" evidence="1">
    <location>
        <begin position="9"/>
        <end position="58"/>
    </location>
</feature>
<dbReference type="OrthoDB" id="194758at2"/>
<reference evidence="2 3" key="1">
    <citation type="journal article" date="2016" name="Front. Microbiol.">
        <title>Comparative Genomics Analysis of Streptomyces Species Reveals Their Adaptation to the Marine Environment and Their Diversity at the Genomic Level.</title>
        <authorList>
            <person name="Tian X."/>
            <person name="Zhang Z."/>
            <person name="Yang T."/>
            <person name="Chen M."/>
            <person name="Li J."/>
            <person name="Chen F."/>
            <person name="Yang J."/>
            <person name="Li W."/>
            <person name="Zhang B."/>
            <person name="Zhang Z."/>
            <person name="Wu J."/>
            <person name="Zhang C."/>
            <person name="Long L."/>
            <person name="Xiao J."/>
        </authorList>
    </citation>
    <scope>NUCLEOTIDE SEQUENCE [LARGE SCALE GENOMIC DNA]</scope>
    <source>
        <strain evidence="2 3">SCSIO 10390</strain>
    </source>
</reference>
<sequence>MKQVLLPDVMTADELAAYLRMSVETVQRWARYGYGPPHVRCGRSLRWRREDVETWISSGGDQAA</sequence>
<dbReference type="InterPro" id="IPR041657">
    <property type="entry name" value="HTH_17"/>
</dbReference>
<name>A0A1E7JHS4_9ACTN</name>
<dbReference type="InterPro" id="IPR036388">
    <property type="entry name" value="WH-like_DNA-bd_sf"/>
</dbReference>
<accession>A0A1E7JHS4</accession>
<organism evidence="2 3">
    <name type="scientific">Streptomyces abyssalis</name>
    <dbReference type="NCBI Taxonomy" id="933944"/>
    <lineage>
        <taxon>Bacteria</taxon>
        <taxon>Bacillati</taxon>
        <taxon>Actinomycetota</taxon>
        <taxon>Actinomycetes</taxon>
        <taxon>Kitasatosporales</taxon>
        <taxon>Streptomycetaceae</taxon>
        <taxon>Streptomyces</taxon>
    </lineage>
</organism>
<protein>
    <recommendedName>
        <fullName evidence="1">Helix-turn-helix domain-containing protein</fullName>
    </recommendedName>
</protein>
<dbReference type="Proteomes" id="UP000176087">
    <property type="component" value="Unassembled WGS sequence"/>
</dbReference>
<dbReference type="InterPro" id="IPR009061">
    <property type="entry name" value="DNA-bd_dom_put_sf"/>
</dbReference>
<dbReference type="RefSeq" id="WP_070010579.1">
    <property type="nucleotide sequence ID" value="NZ_LJGS01000039.1"/>
</dbReference>
<dbReference type="Gene3D" id="1.10.10.10">
    <property type="entry name" value="Winged helix-like DNA-binding domain superfamily/Winged helix DNA-binding domain"/>
    <property type="match status" value="1"/>
</dbReference>
<dbReference type="GO" id="GO:0003677">
    <property type="term" value="F:DNA binding"/>
    <property type="evidence" value="ECO:0007669"/>
    <property type="project" value="InterPro"/>
</dbReference>
<dbReference type="InterPro" id="IPR010093">
    <property type="entry name" value="SinI_DNA-bd"/>
</dbReference>
<keyword evidence="3" id="KW-1185">Reference proteome</keyword>
<evidence type="ECO:0000313" key="3">
    <source>
        <dbReference type="Proteomes" id="UP000176087"/>
    </source>
</evidence>
<dbReference type="AlphaFoldDB" id="A0A1E7JHS4"/>
<comment type="caution">
    <text evidence="2">The sequence shown here is derived from an EMBL/GenBank/DDBJ whole genome shotgun (WGS) entry which is preliminary data.</text>
</comment>
<dbReference type="Pfam" id="PF12728">
    <property type="entry name" value="HTH_17"/>
    <property type="match status" value="1"/>
</dbReference>
<proteinExistence type="predicted"/>
<dbReference type="EMBL" id="LJGT01000041">
    <property type="protein sequence ID" value="OEU86013.1"/>
    <property type="molecule type" value="Genomic_DNA"/>
</dbReference>
<dbReference type="NCBIfam" id="TIGR01764">
    <property type="entry name" value="excise"/>
    <property type="match status" value="1"/>
</dbReference>
<evidence type="ECO:0000259" key="1">
    <source>
        <dbReference type="Pfam" id="PF12728"/>
    </source>
</evidence>
<evidence type="ECO:0000313" key="2">
    <source>
        <dbReference type="EMBL" id="OEU86013.1"/>
    </source>
</evidence>
<gene>
    <name evidence="2" type="ORF">AN215_27110</name>
</gene>
<dbReference type="SUPFAM" id="SSF46955">
    <property type="entry name" value="Putative DNA-binding domain"/>
    <property type="match status" value="1"/>
</dbReference>